<dbReference type="Pfam" id="PF07650">
    <property type="entry name" value="KH_2"/>
    <property type="match status" value="1"/>
</dbReference>
<evidence type="ECO:0000259" key="14">
    <source>
        <dbReference type="PROSITE" id="PS50823"/>
    </source>
</evidence>
<dbReference type="PROSITE" id="PS50823">
    <property type="entry name" value="KH_TYPE_2"/>
    <property type="match status" value="1"/>
</dbReference>
<evidence type="ECO:0000256" key="3">
    <source>
        <dbReference type="ARBA" id="ARBA00010761"/>
    </source>
</evidence>
<dbReference type="PANTHER" id="PTHR43853:SF10">
    <property type="entry name" value="ACETYL-COA C-ACETYLTRANSFERASE"/>
    <property type="match status" value="1"/>
</dbReference>
<reference evidence="15 16" key="1">
    <citation type="journal article" date="2020" name="ISME J.">
        <title>Uncovering the hidden diversity of litter-decomposition mechanisms in mushroom-forming fungi.</title>
        <authorList>
            <person name="Floudas D."/>
            <person name="Bentzer J."/>
            <person name="Ahren D."/>
            <person name="Johansson T."/>
            <person name="Persson P."/>
            <person name="Tunlid A."/>
        </authorList>
    </citation>
    <scope>NUCLEOTIDE SEQUENCE [LARGE SCALE GENOMIC DNA]</scope>
    <source>
        <strain evidence="15 16">CBS 146.42</strain>
    </source>
</reference>
<feature type="domain" description="KH type-2" evidence="14">
    <location>
        <begin position="653"/>
        <end position="724"/>
    </location>
</feature>
<dbReference type="InterPro" id="IPR002155">
    <property type="entry name" value="Thiolase"/>
</dbReference>
<dbReference type="PROSITE" id="PS00548">
    <property type="entry name" value="RIBOSOMAL_S3"/>
    <property type="match status" value="1"/>
</dbReference>
<keyword evidence="5" id="KW-0808">Transferase</keyword>
<dbReference type="Pfam" id="PF00189">
    <property type="entry name" value="Ribosomal_S3_C"/>
    <property type="match status" value="1"/>
</dbReference>
<dbReference type="FunFam" id="3.30.1140.32:FF:000004">
    <property type="entry name" value="40S ribosomal protein S3"/>
    <property type="match status" value="1"/>
</dbReference>
<keyword evidence="7 12" id="KW-0689">Ribosomal protein</keyword>
<comment type="similarity">
    <text evidence="2">Belongs to the bacterial ribosomal protein bL32 family.</text>
</comment>
<dbReference type="InterPro" id="IPR020617">
    <property type="entry name" value="Thiolase_C"/>
</dbReference>
<dbReference type="InterPro" id="IPR016039">
    <property type="entry name" value="Thiolase-like"/>
</dbReference>
<feature type="region of interest" description="Disordered" evidence="13">
    <location>
        <begin position="853"/>
        <end position="893"/>
    </location>
</feature>
<evidence type="ECO:0000313" key="16">
    <source>
        <dbReference type="Proteomes" id="UP000559027"/>
    </source>
</evidence>
<evidence type="ECO:0000256" key="6">
    <source>
        <dbReference type="ARBA" id="ARBA00022884"/>
    </source>
</evidence>
<evidence type="ECO:0000256" key="4">
    <source>
        <dbReference type="ARBA" id="ARBA00010982"/>
    </source>
</evidence>
<dbReference type="Pfam" id="PF00108">
    <property type="entry name" value="Thiolase_N"/>
    <property type="match status" value="1"/>
</dbReference>
<comment type="similarity">
    <text evidence="3 12">Belongs to the universal ribosomal protein uS3 family.</text>
</comment>
<dbReference type="CDD" id="cd00751">
    <property type="entry name" value="thiolase"/>
    <property type="match status" value="1"/>
</dbReference>
<name>A0A8H5DAC0_9AGAR</name>
<dbReference type="InterPro" id="IPR018280">
    <property type="entry name" value="Ribosomal_uS3_CS"/>
</dbReference>
<dbReference type="InterPro" id="IPR020616">
    <property type="entry name" value="Thiolase_N"/>
</dbReference>
<dbReference type="SUPFAM" id="SSF53901">
    <property type="entry name" value="Thiolase-like"/>
    <property type="match status" value="2"/>
</dbReference>
<keyword evidence="8 12" id="KW-0687">Ribonucleoprotein</keyword>
<dbReference type="FunFam" id="3.30.300.20:FF:000006">
    <property type="entry name" value="40S ribosomal protein S3"/>
    <property type="match status" value="1"/>
</dbReference>
<dbReference type="OrthoDB" id="5404651at2759"/>
<dbReference type="GO" id="GO:0003988">
    <property type="term" value="F:acetyl-CoA C-acyltransferase activity"/>
    <property type="evidence" value="ECO:0007669"/>
    <property type="project" value="UniProtKB-EC"/>
</dbReference>
<dbReference type="PROSITE" id="PS00098">
    <property type="entry name" value="THIOLASE_1"/>
    <property type="match status" value="1"/>
</dbReference>
<dbReference type="Gene3D" id="3.30.300.20">
    <property type="match status" value="1"/>
</dbReference>
<dbReference type="InterPro" id="IPR001351">
    <property type="entry name" value="Ribosomal_uS3_C"/>
</dbReference>
<dbReference type="GO" id="GO:0015934">
    <property type="term" value="C:large ribosomal subunit"/>
    <property type="evidence" value="ECO:0007669"/>
    <property type="project" value="InterPro"/>
</dbReference>
<accession>A0A8H5DAC0</accession>
<keyword evidence="9" id="KW-0012">Acyltransferase</keyword>
<evidence type="ECO:0000256" key="10">
    <source>
        <dbReference type="ARBA" id="ARBA00047605"/>
    </source>
</evidence>
<sequence length="893" mass="98023">MYTDVAICGLYNVEFVPREGFCTLTVHGGLRDGRERGERGLIGLDEFWERVWVDSKSCDTRGLLESLEKRASEAEHWWLGRGRQLISMAAAALLTQTRGALSPLTHTSFLRPLVNTRVVLASLAVARPAFNWSIPSLQSILDLFPPFLLAVPKKKTSHSRKAMRSANKGLKDKHSAPVTLSTALVAGDPSFLTTSVPIVIHMSTSPKTLSPRFTRAASTHPPRGLANILQKNPDDVVITFGKRTAVGRAKKGQWKDTTVDELLYALFKATLEKTRFDPNKLDDICVAVCHPPSPLYISRAAALAAGIPYTVPISTVNRLCSSGLMSIRAIAHAIQAGETSIGWAVGAESMSLNPRPTPEVSEAVDAHQHAHDSIQAMGWTSENVAKDFNVSRERQDHFALISHTRASEAVKKGIFADEILPIEINGQIVSVDDTIRPGVTAEGLAALKPAFPQWQPGTTTAGNASGVGDGAGLVMMTTRERAEREGMEILGRWISSTIVGVEPKYMGISPVFAVPKMLEMVGLKKEDVDVYEINEAFASQFAYCVDQLDIPIEKINPNGGSIAVSHPIGLRVHQTDSSVAGVRQVITGLEELRRRNEKVLLTSIKRKRVKEEGVDRSPENIAWGEKIGASFQMAAQISKKRKFVADGVFRAELNEFFTRELAEEGYSGCDVRVTHARTEIIVRAIHTQEVLGEKGRRIRELTALVQKRFKFPENSLELYAEKVQYRGLSAVAQCESLRYKLLGGLAVRRACYGVLRFVMESGAKGCEVVVSGKLRAARAKSMKFTDGFMIHSGQPARDFVDYAVRHVLLRQGVLGIKVKIMKGFDPEGQLGPKKPLPDSVQIFEPPVDKIVLEPSSEQREPVPVPVAPAAEETYPVQDASFQQPEGYTEQSVF</sequence>
<dbReference type="Pfam" id="PF02803">
    <property type="entry name" value="Thiolase_C"/>
    <property type="match status" value="1"/>
</dbReference>
<dbReference type="Gene3D" id="3.30.1140.32">
    <property type="entry name" value="Ribosomal protein S3, C-terminal domain"/>
    <property type="match status" value="1"/>
</dbReference>
<evidence type="ECO:0000256" key="7">
    <source>
        <dbReference type="ARBA" id="ARBA00022980"/>
    </source>
</evidence>
<evidence type="ECO:0000313" key="15">
    <source>
        <dbReference type="EMBL" id="KAF5356208.1"/>
    </source>
</evidence>
<dbReference type="InterPro" id="IPR005703">
    <property type="entry name" value="Ribosomal_uS3_euk/arc"/>
</dbReference>
<dbReference type="InterPro" id="IPR002677">
    <property type="entry name" value="Ribosomal_bL32"/>
</dbReference>
<dbReference type="InterPro" id="IPR004044">
    <property type="entry name" value="KH_dom_type_2"/>
</dbReference>
<proteinExistence type="inferred from homology"/>
<evidence type="ECO:0000256" key="12">
    <source>
        <dbReference type="RuleBase" id="RU003624"/>
    </source>
</evidence>
<dbReference type="InterPro" id="IPR020615">
    <property type="entry name" value="Thiolase_acyl_enz_int_AS"/>
</dbReference>
<comment type="catalytic activity">
    <reaction evidence="10">
        <text>an acyl-CoA + acetyl-CoA = a 3-oxoacyl-CoA + CoA</text>
        <dbReference type="Rhea" id="RHEA:21564"/>
        <dbReference type="ChEBI" id="CHEBI:57287"/>
        <dbReference type="ChEBI" id="CHEBI:57288"/>
        <dbReference type="ChEBI" id="CHEBI:58342"/>
        <dbReference type="ChEBI" id="CHEBI:90726"/>
        <dbReference type="EC" id="2.3.1.16"/>
    </reaction>
</comment>
<evidence type="ECO:0000256" key="13">
    <source>
        <dbReference type="SAM" id="MobiDB-lite"/>
    </source>
</evidence>
<dbReference type="GO" id="GO:0022626">
    <property type="term" value="C:cytosolic ribosome"/>
    <property type="evidence" value="ECO:0007669"/>
    <property type="project" value="UniProtKB-ARBA"/>
</dbReference>
<dbReference type="GO" id="GO:0015935">
    <property type="term" value="C:small ribosomal subunit"/>
    <property type="evidence" value="ECO:0007669"/>
    <property type="project" value="InterPro"/>
</dbReference>
<evidence type="ECO:0000256" key="8">
    <source>
        <dbReference type="ARBA" id="ARBA00023274"/>
    </source>
</evidence>
<dbReference type="Pfam" id="PF01783">
    <property type="entry name" value="Ribosomal_L32p"/>
    <property type="match status" value="1"/>
</dbReference>
<comment type="similarity">
    <text evidence="4">Belongs to the thiolase-like superfamily. Thiolase family.</text>
</comment>
<protein>
    <recommendedName>
        <fullName evidence="14">KH type-2 domain-containing protein</fullName>
    </recommendedName>
</protein>
<dbReference type="InterPro" id="IPR009019">
    <property type="entry name" value="KH_sf_prok-type"/>
</dbReference>
<dbReference type="GO" id="GO:0003723">
    <property type="term" value="F:RNA binding"/>
    <property type="evidence" value="ECO:0007669"/>
    <property type="project" value="UniProtKB-UniRule"/>
</dbReference>
<dbReference type="PANTHER" id="PTHR43853">
    <property type="entry name" value="3-KETOACYL-COA THIOLASE, PEROXISOMAL"/>
    <property type="match status" value="1"/>
</dbReference>
<evidence type="ECO:0000256" key="2">
    <source>
        <dbReference type="ARBA" id="ARBA00008560"/>
    </source>
</evidence>
<gene>
    <name evidence="15" type="ORF">D9756_003793</name>
</gene>
<dbReference type="NCBIfam" id="NF003219">
    <property type="entry name" value="PRK04191.1"/>
    <property type="match status" value="1"/>
</dbReference>
<comment type="pathway">
    <text evidence="1">Lipid metabolism; fatty acid metabolism.</text>
</comment>
<dbReference type="NCBIfam" id="TIGR01930">
    <property type="entry name" value="AcCoA-C-Actrans"/>
    <property type="match status" value="1"/>
</dbReference>
<comment type="caution">
    <text evidence="15">The sequence shown here is derived from an EMBL/GenBank/DDBJ whole genome shotgun (WGS) entry which is preliminary data.</text>
</comment>
<dbReference type="InterPro" id="IPR036419">
    <property type="entry name" value="Ribosomal_S3_C_sf"/>
</dbReference>
<organism evidence="15 16">
    <name type="scientific">Leucocoprinus leucothites</name>
    <dbReference type="NCBI Taxonomy" id="201217"/>
    <lineage>
        <taxon>Eukaryota</taxon>
        <taxon>Fungi</taxon>
        <taxon>Dikarya</taxon>
        <taxon>Basidiomycota</taxon>
        <taxon>Agaricomycotina</taxon>
        <taxon>Agaricomycetes</taxon>
        <taxon>Agaricomycetidae</taxon>
        <taxon>Agaricales</taxon>
        <taxon>Agaricineae</taxon>
        <taxon>Agaricaceae</taxon>
        <taxon>Leucocoprinus</taxon>
    </lineage>
</organism>
<dbReference type="InterPro" id="IPR050215">
    <property type="entry name" value="Thiolase-like_sf_Thiolase"/>
</dbReference>
<feature type="compositionally biased region" description="Polar residues" evidence="13">
    <location>
        <begin position="879"/>
        <end position="893"/>
    </location>
</feature>
<keyword evidence="16" id="KW-1185">Reference proteome</keyword>
<dbReference type="GO" id="GO:0003735">
    <property type="term" value="F:structural constituent of ribosome"/>
    <property type="evidence" value="ECO:0007669"/>
    <property type="project" value="InterPro"/>
</dbReference>
<dbReference type="CDD" id="cd02413">
    <property type="entry name" value="KH-II_40S_S3"/>
    <property type="match status" value="1"/>
</dbReference>
<dbReference type="Gene3D" id="3.40.47.10">
    <property type="match status" value="2"/>
</dbReference>
<dbReference type="EMBL" id="JAACJO010000007">
    <property type="protein sequence ID" value="KAF5356208.1"/>
    <property type="molecule type" value="Genomic_DNA"/>
</dbReference>
<evidence type="ECO:0000256" key="1">
    <source>
        <dbReference type="ARBA" id="ARBA00004872"/>
    </source>
</evidence>
<keyword evidence="6 11" id="KW-0694">RNA-binding</keyword>
<dbReference type="GO" id="GO:0006635">
    <property type="term" value="P:fatty acid beta-oxidation"/>
    <property type="evidence" value="ECO:0007669"/>
    <property type="project" value="TreeGrafter"/>
</dbReference>
<dbReference type="GO" id="GO:0010124">
    <property type="term" value="P:phenylacetate catabolic process"/>
    <property type="evidence" value="ECO:0007669"/>
    <property type="project" value="TreeGrafter"/>
</dbReference>
<dbReference type="InterPro" id="IPR015946">
    <property type="entry name" value="KH_dom-like_a/b"/>
</dbReference>
<dbReference type="NCBIfam" id="TIGR01008">
    <property type="entry name" value="uS3_euk_arch"/>
    <property type="match status" value="1"/>
</dbReference>
<dbReference type="Proteomes" id="UP000559027">
    <property type="component" value="Unassembled WGS sequence"/>
</dbReference>
<evidence type="ECO:0000256" key="5">
    <source>
        <dbReference type="ARBA" id="ARBA00022679"/>
    </source>
</evidence>
<dbReference type="GO" id="GO:0006412">
    <property type="term" value="P:translation"/>
    <property type="evidence" value="ECO:0007669"/>
    <property type="project" value="InterPro"/>
</dbReference>
<dbReference type="GO" id="GO:0005777">
    <property type="term" value="C:peroxisome"/>
    <property type="evidence" value="ECO:0007669"/>
    <property type="project" value="TreeGrafter"/>
</dbReference>
<dbReference type="SUPFAM" id="SSF54814">
    <property type="entry name" value="Prokaryotic type KH domain (KH-domain type II)"/>
    <property type="match status" value="1"/>
</dbReference>
<dbReference type="AlphaFoldDB" id="A0A8H5DAC0"/>
<evidence type="ECO:0000256" key="11">
    <source>
        <dbReference type="PROSITE-ProRule" id="PRU00118"/>
    </source>
</evidence>
<evidence type="ECO:0000256" key="9">
    <source>
        <dbReference type="ARBA" id="ARBA00023315"/>
    </source>
</evidence>
<dbReference type="SUPFAM" id="SSF54821">
    <property type="entry name" value="Ribosomal protein S3 C-terminal domain"/>
    <property type="match status" value="1"/>
</dbReference>